<dbReference type="EC" id="2.7.13.3" evidence="2"/>
<keyword evidence="9" id="KW-0812">Transmembrane</keyword>
<comment type="catalytic activity">
    <reaction evidence="1">
        <text>ATP + protein L-histidine = ADP + protein N-phospho-L-histidine.</text>
        <dbReference type="EC" id="2.7.13.3"/>
    </reaction>
</comment>
<keyword evidence="7" id="KW-0067">ATP-binding</keyword>
<evidence type="ECO:0000256" key="1">
    <source>
        <dbReference type="ARBA" id="ARBA00000085"/>
    </source>
</evidence>
<keyword evidence="12" id="KW-1185">Reference proteome</keyword>
<dbReference type="GO" id="GO:0016301">
    <property type="term" value="F:kinase activity"/>
    <property type="evidence" value="ECO:0007669"/>
    <property type="project" value="UniProtKB-KW"/>
</dbReference>
<organism evidence="11 12">
    <name type="scientific">Paractinoplanes aksuensis</name>
    <dbReference type="NCBI Taxonomy" id="2939490"/>
    <lineage>
        <taxon>Bacteria</taxon>
        <taxon>Bacillati</taxon>
        <taxon>Actinomycetota</taxon>
        <taxon>Actinomycetes</taxon>
        <taxon>Micromonosporales</taxon>
        <taxon>Micromonosporaceae</taxon>
        <taxon>Paractinoplanes</taxon>
    </lineage>
</organism>
<dbReference type="InterPro" id="IPR036890">
    <property type="entry name" value="HATPase_C_sf"/>
</dbReference>
<sequence length="422" mass="45863">MGKLRPEYRWLLPSALETPVPTRRSTRDWVIDTLCFLIGYGFCVLATYDLLSADFTFVPEWRLTPPWLAWLDFAVGTVIGIGLWWRRGRLLIPLAVFCALVSIFTVAAGPASMIVLFTVAVHRRFGVLAVFAVTALATNAIFPLLRPEDGRPYGQTMGWGSAFIIISCLWGMVIRSRRQLVLSLRDRAVRAESEQQLRVAQARTVERTRIAREMHDVLAHRISLLSLHAGALEIKPDATPDEVARAAGVIRASAHQALQDLREVIGVLRTDRSDGEPEPPQPTLGALPALAQESRSAGVKVNLDVRLEPASVPDGTGRTAYRIVQEGLTNARKHAPGTAVRVDVAGSPADGLAINVRNPWPIGGPSGAIPGTGTGLIGLTERTLLAGGRLSHGRTPQNEFVLTAWLPWPHESKSPEPAEAAV</sequence>
<dbReference type="InterPro" id="IPR050482">
    <property type="entry name" value="Sensor_HK_TwoCompSys"/>
</dbReference>
<dbReference type="EMBL" id="JAMYJR010000011">
    <property type="protein sequence ID" value="MCO8271309.1"/>
    <property type="molecule type" value="Genomic_DNA"/>
</dbReference>
<evidence type="ECO:0000256" key="8">
    <source>
        <dbReference type="ARBA" id="ARBA00023012"/>
    </source>
</evidence>
<feature type="transmembrane region" description="Helical" evidence="9">
    <location>
        <begin position="92"/>
        <end position="119"/>
    </location>
</feature>
<evidence type="ECO:0000256" key="9">
    <source>
        <dbReference type="SAM" id="Phobius"/>
    </source>
</evidence>
<proteinExistence type="predicted"/>
<dbReference type="Proteomes" id="UP001523369">
    <property type="component" value="Unassembled WGS sequence"/>
</dbReference>
<evidence type="ECO:0000256" key="2">
    <source>
        <dbReference type="ARBA" id="ARBA00012438"/>
    </source>
</evidence>
<dbReference type="PANTHER" id="PTHR24421">
    <property type="entry name" value="NITRATE/NITRITE SENSOR PROTEIN NARX-RELATED"/>
    <property type="match status" value="1"/>
</dbReference>
<protein>
    <recommendedName>
        <fullName evidence="2">histidine kinase</fullName>
        <ecNumber evidence="2">2.7.13.3</ecNumber>
    </recommendedName>
</protein>
<evidence type="ECO:0000256" key="3">
    <source>
        <dbReference type="ARBA" id="ARBA00022553"/>
    </source>
</evidence>
<keyword evidence="5" id="KW-0547">Nucleotide-binding</keyword>
<keyword evidence="4" id="KW-0808">Transferase</keyword>
<gene>
    <name evidence="11" type="ORF">M1L60_11965</name>
</gene>
<feature type="transmembrane region" description="Helical" evidence="9">
    <location>
        <begin position="125"/>
        <end position="145"/>
    </location>
</feature>
<feature type="transmembrane region" description="Helical" evidence="9">
    <location>
        <begin position="157"/>
        <end position="174"/>
    </location>
</feature>
<keyword evidence="3" id="KW-0597">Phosphoprotein</keyword>
<accession>A0ABT1DKD9</accession>
<evidence type="ECO:0000256" key="5">
    <source>
        <dbReference type="ARBA" id="ARBA00022741"/>
    </source>
</evidence>
<evidence type="ECO:0000256" key="4">
    <source>
        <dbReference type="ARBA" id="ARBA00022679"/>
    </source>
</evidence>
<dbReference type="Gene3D" id="1.20.5.1930">
    <property type="match status" value="1"/>
</dbReference>
<keyword evidence="9" id="KW-0472">Membrane</keyword>
<keyword evidence="9" id="KW-1133">Transmembrane helix</keyword>
<feature type="transmembrane region" description="Helical" evidence="9">
    <location>
        <begin position="67"/>
        <end position="85"/>
    </location>
</feature>
<dbReference type="Pfam" id="PF07730">
    <property type="entry name" value="HisKA_3"/>
    <property type="match status" value="1"/>
</dbReference>
<keyword evidence="6 11" id="KW-0418">Kinase</keyword>
<feature type="transmembrane region" description="Helical" evidence="9">
    <location>
        <begin position="29"/>
        <end position="47"/>
    </location>
</feature>
<reference evidence="11 12" key="1">
    <citation type="submission" date="2022-06" db="EMBL/GenBank/DDBJ databases">
        <title>New Species of the Genus Actinoplanes, ActinopZanes ferrugineus.</title>
        <authorList>
            <person name="Ding P."/>
        </authorList>
    </citation>
    <scope>NUCLEOTIDE SEQUENCE [LARGE SCALE GENOMIC DNA]</scope>
    <source>
        <strain evidence="11 12">TRM88003</strain>
    </source>
</reference>
<evidence type="ECO:0000313" key="12">
    <source>
        <dbReference type="Proteomes" id="UP001523369"/>
    </source>
</evidence>
<evidence type="ECO:0000313" key="11">
    <source>
        <dbReference type="EMBL" id="MCO8271309.1"/>
    </source>
</evidence>
<dbReference type="CDD" id="cd16917">
    <property type="entry name" value="HATPase_UhpB-NarQ-NarX-like"/>
    <property type="match status" value="1"/>
</dbReference>
<dbReference type="Gene3D" id="3.30.565.10">
    <property type="entry name" value="Histidine kinase-like ATPase, C-terminal domain"/>
    <property type="match status" value="1"/>
</dbReference>
<evidence type="ECO:0000259" key="10">
    <source>
        <dbReference type="Pfam" id="PF07730"/>
    </source>
</evidence>
<name>A0ABT1DKD9_9ACTN</name>
<dbReference type="PANTHER" id="PTHR24421:SF10">
    <property type="entry name" value="NITRATE_NITRITE SENSOR PROTEIN NARQ"/>
    <property type="match status" value="1"/>
</dbReference>
<evidence type="ECO:0000256" key="7">
    <source>
        <dbReference type="ARBA" id="ARBA00022840"/>
    </source>
</evidence>
<dbReference type="SUPFAM" id="SSF55874">
    <property type="entry name" value="ATPase domain of HSP90 chaperone/DNA topoisomerase II/histidine kinase"/>
    <property type="match status" value="1"/>
</dbReference>
<comment type="caution">
    <text evidence="11">The sequence shown here is derived from an EMBL/GenBank/DDBJ whole genome shotgun (WGS) entry which is preliminary data.</text>
</comment>
<dbReference type="InterPro" id="IPR011712">
    <property type="entry name" value="Sig_transdc_His_kin_sub3_dim/P"/>
</dbReference>
<dbReference type="RefSeq" id="WP_253237442.1">
    <property type="nucleotide sequence ID" value="NZ_JAMYJR010000011.1"/>
</dbReference>
<feature type="domain" description="Signal transduction histidine kinase subgroup 3 dimerisation and phosphoacceptor" evidence="10">
    <location>
        <begin position="206"/>
        <end position="271"/>
    </location>
</feature>
<keyword evidence="8" id="KW-0902">Two-component regulatory system</keyword>
<evidence type="ECO:0000256" key="6">
    <source>
        <dbReference type="ARBA" id="ARBA00022777"/>
    </source>
</evidence>